<organism evidence="1 2">
    <name type="scientific">Fusarium beomiforme</name>
    <dbReference type="NCBI Taxonomy" id="44412"/>
    <lineage>
        <taxon>Eukaryota</taxon>
        <taxon>Fungi</taxon>
        <taxon>Dikarya</taxon>
        <taxon>Ascomycota</taxon>
        <taxon>Pezizomycotina</taxon>
        <taxon>Sordariomycetes</taxon>
        <taxon>Hypocreomycetidae</taxon>
        <taxon>Hypocreales</taxon>
        <taxon>Nectriaceae</taxon>
        <taxon>Fusarium</taxon>
        <taxon>Fusarium burgessii species complex</taxon>
    </lineage>
</organism>
<name>A0A9P5AEX6_9HYPO</name>
<comment type="caution">
    <text evidence="1">The sequence shown here is derived from an EMBL/GenBank/DDBJ whole genome shotgun (WGS) entry which is preliminary data.</text>
</comment>
<dbReference type="EMBL" id="PVQB02000418">
    <property type="protein sequence ID" value="KAF4337412.1"/>
    <property type="molecule type" value="Genomic_DNA"/>
</dbReference>
<reference evidence="1" key="2">
    <citation type="submission" date="2020-02" db="EMBL/GenBank/DDBJ databases">
        <title>Identification and distribution of gene clusters putatively required for synthesis of sphingolipid metabolism inhibitors in phylogenetically diverse species of the filamentous fungus Fusarium.</title>
        <authorList>
            <person name="Kim H.-S."/>
            <person name="Busman M."/>
            <person name="Brown D.W."/>
            <person name="Divon H."/>
            <person name="Uhlig S."/>
            <person name="Proctor R.H."/>
        </authorList>
    </citation>
    <scope>NUCLEOTIDE SEQUENCE</scope>
    <source>
        <strain evidence="1">NRRL 25174</strain>
    </source>
</reference>
<keyword evidence="2" id="KW-1185">Reference proteome</keyword>
<gene>
    <name evidence="1" type="ORF">FBEOM_8689</name>
</gene>
<evidence type="ECO:0000313" key="2">
    <source>
        <dbReference type="Proteomes" id="UP000730481"/>
    </source>
</evidence>
<reference evidence="1" key="1">
    <citation type="journal article" date="2017" name="Mycologia">
        <title>Fusarium algeriense, sp. nov., a novel toxigenic crown rot pathogen of durum wheat from Algeria is nested in the Fusarium burgessii species complex.</title>
        <authorList>
            <person name="Laraba I."/>
            <person name="Keddad A."/>
            <person name="Boureghda H."/>
            <person name="Abdallah N."/>
            <person name="Vaughan M.M."/>
            <person name="Proctor R.H."/>
            <person name="Busman M."/>
            <person name="O'Donnell K."/>
        </authorList>
    </citation>
    <scope>NUCLEOTIDE SEQUENCE</scope>
    <source>
        <strain evidence="1">NRRL 25174</strain>
    </source>
</reference>
<proteinExistence type="predicted"/>
<sequence>MLMSNDLEDDDYDLNPINNVAGKFGLSICGYQPSAKNSLISGASVYLQQDEDGEWIMTQTYYDSWQFSHDNVVGFNWSFGPISNQGEIDPDSLDIKLNPSYCGIAAGAIEGNLKDGLMIKVNLESTMGSQRWYLKNGNEVWTHYDIKVKFNGAYEGDKKIIVL</sequence>
<dbReference type="Proteomes" id="UP000730481">
    <property type="component" value="Unassembled WGS sequence"/>
</dbReference>
<protein>
    <submittedName>
        <fullName evidence="1">Uncharacterized protein</fullName>
    </submittedName>
</protein>
<dbReference type="OrthoDB" id="3832365at2759"/>
<dbReference type="AlphaFoldDB" id="A0A9P5AEX6"/>
<accession>A0A9P5AEX6</accession>
<evidence type="ECO:0000313" key="1">
    <source>
        <dbReference type="EMBL" id="KAF4337412.1"/>
    </source>
</evidence>